<reference evidence="11 12" key="1">
    <citation type="journal article" date="2016" name="Syst. Appl. Microbiol.">
        <title>Vibrio bivalvicida sp. nov., a novel larval pathogen for bivalve molluscs reared in a hatchery.</title>
        <authorList>
            <person name="Dubert J."/>
            <person name="Romalde J.L."/>
            <person name="Prado S."/>
            <person name="Barja J.L."/>
        </authorList>
    </citation>
    <scope>NUCLEOTIDE SEQUENCE [LARGE SCALE GENOMIC DNA]</scope>
    <source>
        <strain evidence="11 12">605</strain>
    </source>
</reference>
<feature type="transmembrane region" description="Helical" evidence="9">
    <location>
        <begin position="98"/>
        <end position="120"/>
    </location>
</feature>
<keyword evidence="4 9" id="KW-0997">Cell inner membrane</keyword>
<keyword evidence="3" id="KW-1003">Cell membrane</keyword>
<dbReference type="RefSeq" id="WP_054961033.1">
    <property type="nucleotide sequence ID" value="NZ_LLEI02000021.1"/>
</dbReference>
<keyword evidence="5 9" id="KW-0812">Transmembrane</keyword>
<dbReference type="GO" id="GO:0022857">
    <property type="term" value="F:transmembrane transporter activity"/>
    <property type="evidence" value="ECO:0007669"/>
    <property type="project" value="UniProtKB-UniRule"/>
</dbReference>
<name>A0A177Y298_9VIBR</name>
<dbReference type="EMBL" id="LLEI02000021">
    <property type="protein sequence ID" value="OAJ94960.1"/>
    <property type="molecule type" value="Genomic_DNA"/>
</dbReference>
<sequence>MSKVLYSTPTVPMYCHIERLITTASKALAWTNLALVAVIIIQVVLRKVFSNGQIALEELQWHLYATAVMFGTAYAQISNLHVRVDLFYHKFSERKKALVDLFGLTLLAIPFVVIVILHSYDFAYESWRVNESSASPSGLPYRWLIKSVIPLSFTMLLLSMLARILRNLETLFGGEQSKGANHGSE</sequence>
<feature type="transmembrane region" description="Helical" evidence="9">
    <location>
        <begin position="140"/>
        <end position="162"/>
    </location>
</feature>
<evidence type="ECO:0000259" key="10">
    <source>
        <dbReference type="Pfam" id="PF04290"/>
    </source>
</evidence>
<organism evidence="11 12">
    <name type="scientific">Vibrio bivalvicida</name>
    <dbReference type="NCBI Taxonomy" id="1276888"/>
    <lineage>
        <taxon>Bacteria</taxon>
        <taxon>Pseudomonadati</taxon>
        <taxon>Pseudomonadota</taxon>
        <taxon>Gammaproteobacteria</taxon>
        <taxon>Vibrionales</taxon>
        <taxon>Vibrionaceae</taxon>
        <taxon>Vibrio</taxon>
        <taxon>Vibrio oreintalis group</taxon>
    </lineage>
</organism>
<evidence type="ECO:0000256" key="2">
    <source>
        <dbReference type="ARBA" id="ARBA00022448"/>
    </source>
</evidence>
<dbReference type="PANTHER" id="PTHR35011:SF4">
    <property type="entry name" value="SLL1102 PROTEIN"/>
    <property type="match status" value="1"/>
</dbReference>
<protein>
    <recommendedName>
        <fullName evidence="9">TRAP transporter small permease protein</fullName>
    </recommendedName>
</protein>
<feature type="transmembrane region" description="Helical" evidence="9">
    <location>
        <begin position="61"/>
        <end position="77"/>
    </location>
</feature>
<evidence type="ECO:0000313" key="11">
    <source>
        <dbReference type="EMBL" id="OAJ94960.1"/>
    </source>
</evidence>
<dbReference type="InterPro" id="IPR007387">
    <property type="entry name" value="TRAP_DctQ"/>
</dbReference>
<keyword evidence="7 9" id="KW-0472">Membrane</keyword>
<evidence type="ECO:0000256" key="6">
    <source>
        <dbReference type="ARBA" id="ARBA00022989"/>
    </source>
</evidence>
<evidence type="ECO:0000256" key="3">
    <source>
        <dbReference type="ARBA" id="ARBA00022475"/>
    </source>
</evidence>
<comment type="subunit">
    <text evidence="9">The complex comprises the extracytoplasmic solute receptor protein and the two transmembrane proteins.</text>
</comment>
<dbReference type="PANTHER" id="PTHR35011">
    <property type="entry name" value="2,3-DIKETO-L-GULONATE TRAP TRANSPORTER SMALL PERMEASE PROTEIN YIAM"/>
    <property type="match status" value="1"/>
</dbReference>
<evidence type="ECO:0000313" key="12">
    <source>
        <dbReference type="Proteomes" id="UP000078406"/>
    </source>
</evidence>
<keyword evidence="2 9" id="KW-0813">Transport</keyword>
<evidence type="ECO:0000256" key="8">
    <source>
        <dbReference type="ARBA" id="ARBA00038436"/>
    </source>
</evidence>
<feature type="domain" description="Tripartite ATP-independent periplasmic transporters DctQ component" evidence="10">
    <location>
        <begin position="35"/>
        <end position="169"/>
    </location>
</feature>
<feature type="transmembrane region" description="Helical" evidence="9">
    <location>
        <begin position="27"/>
        <end position="49"/>
    </location>
</feature>
<comment type="caution">
    <text evidence="11">The sequence shown here is derived from an EMBL/GenBank/DDBJ whole genome shotgun (WGS) entry which is preliminary data.</text>
</comment>
<comment type="subcellular location">
    <subcellularLocation>
        <location evidence="1 9">Cell inner membrane</location>
        <topology evidence="1 9">Multi-pass membrane protein</topology>
    </subcellularLocation>
</comment>
<evidence type="ECO:0000256" key="1">
    <source>
        <dbReference type="ARBA" id="ARBA00004429"/>
    </source>
</evidence>
<gene>
    <name evidence="11" type="ORF">APB76_06660</name>
</gene>
<dbReference type="Pfam" id="PF04290">
    <property type="entry name" value="DctQ"/>
    <property type="match status" value="1"/>
</dbReference>
<evidence type="ECO:0000256" key="9">
    <source>
        <dbReference type="RuleBase" id="RU369079"/>
    </source>
</evidence>
<dbReference type="GO" id="GO:0005886">
    <property type="term" value="C:plasma membrane"/>
    <property type="evidence" value="ECO:0007669"/>
    <property type="project" value="UniProtKB-SubCell"/>
</dbReference>
<dbReference type="AlphaFoldDB" id="A0A177Y298"/>
<comment type="similarity">
    <text evidence="8 9">Belongs to the TRAP transporter small permease family.</text>
</comment>
<evidence type="ECO:0000256" key="4">
    <source>
        <dbReference type="ARBA" id="ARBA00022519"/>
    </source>
</evidence>
<dbReference type="InterPro" id="IPR055348">
    <property type="entry name" value="DctQ"/>
</dbReference>
<comment type="function">
    <text evidence="9">Part of the tripartite ATP-independent periplasmic (TRAP) transport system.</text>
</comment>
<proteinExistence type="inferred from homology"/>
<accession>A0A177Y298</accession>
<evidence type="ECO:0000256" key="7">
    <source>
        <dbReference type="ARBA" id="ARBA00023136"/>
    </source>
</evidence>
<keyword evidence="6 9" id="KW-1133">Transmembrane helix</keyword>
<dbReference type="Proteomes" id="UP000078406">
    <property type="component" value="Unassembled WGS sequence"/>
</dbReference>
<evidence type="ECO:0000256" key="5">
    <source>
        <dbReference type="ARBA" id="ARBA00022692"/>
    </source>
</evidence>